<keyword evidence="5" id="KW-1185">Reference proteome</keyword>
<accession>A0A133UAZ3</accession>
<evidence type="ECO:0000313" key="5">
    <source>
        <dbReference type="Proteomes" id="UP000070163"/>
    </source>
</evidence>
<dbReference type="Gene3D" id="3.10.20.10">
    <property type="match status" value="1"/>
</dbReference>
<dbReference type="HAMAP" id="MF_00187">
    <property type="entry name" value="FdhD"/>
    <property type="match status" value="1"/>
</dbReference>
<name>A0A133UAZ3_9EURY</name>
<evidence type="ECO:0000313" key="4">
    <source>
        <dbReference type="EMBL" id="KXA91350.1"/>
    </source>
</evidence>
<dbReference type="GO" id="GO:0016783">
    <property type="term" value="F:sulfurtransferase activity"/>
    <property type="evidence" value="ECO:0007669"/>
    <property type="project" value="InterPro"/>
</dbReference>
<feature type="active site" description="Cysteine persulfide intermediate" evidence="3">
    <location>
        <position position="103"/>
    </location>
</feature>
<keyword evidence="1 3" id="KW-0963">Cytoplasm</keyword>
<dbReference type="GO" id="GO:0006777">
    <property type="term" value="P:Mo-molybdopterin cofactor biosynthetic process"/>
    <property type="evidence" value="ECO:0007669"/>
    <property type="project" value="UniProtKB-UniRule"/>
</dbReference>
<dbReference type="AlphaFoldDB" id="A0A133UAZ3"/>
<dbReference type="PIRSF" id="PIRSF015626">
    <property type="entry name" value="FdhD"/>
    <property type="match status" value="1"/>
</dbReference>
<dbReference type="Gene3D" id="3.40.140.10">
    <property type="entry name" value="Cytidine Deaminase, domain 2"/>
    <property type="match status" value="1"/>
</dbReference>
<dbReference type="NCBIfam" id="TIGR00129">
    <property type="entry name" value="fdhD_narQ"/>
    <property type="match status" value="1"/>
</dbReference>
<dbReference type="Pfam" id="PF02634">
    <property type="entry name" value="FdhD-NarQ"/>
    <property type="match status" value="1"/>
</dbReference>
<reference evidence="4 5" key="1">
    <citation type="journal article" date="2016" name="Sci. Rep.">
        <title>Metabolic traits of an uncultured archaeal lineage -MSBL1- from brine pools of the Red Sea.</title>
        <authorList>
            <person name="Mwirichia R."/>
            <person name="Alam I."/>
            <person name="Rashid M."/>
            <person name="Vinu M."/>
            <person name="Ba-Alawi W."/>
            <person name="Anthony Kamau A."/>
            <person name="Kamanda Ngugi D."/>
            <person name="Goker M."/>
            <person name="Klenk H.P."/>
            <person name="Bajic V."/>
            <person name="Stingl U."/>
        </authorList>
    </citation>
    <scope>NUCLEOTIDE SEQUENCE [LARGE SCALE GENOMIC DNA]</scope>
    <source>
        <strain evidence="4">SCGC-AAA259A05</strain>
    </source>
</reference>
<dbReference type="GO" id="GO:0097163">
    <property type="term" value="F:sulfur carrier activity"/>
    <property type="evidence" value="ECO:0007669"/>
    <property type="project" value="UniProtKB-UniRule"/>
</dbReference>
<evidence type="ECO:0000256" key="3">
    <source>
        <dbReference type="HAMAP-Rule" id="MF_00187"/>
    </source>
</evidence>
<evidence type="ECO:0000256" key="2">
    <source>
        <dbReference type="ARBA" id="ARBA00023150"/>
    </source>
</evidence>
<comment type="caution">
    <text evidence="4">The sequence shown here is derived from an EMBL/GenBank/DDBJ whole genome shotgun (WGS) entry which is preliminary data.</text>
</comment>
<organism evidence="4 5">
    <name type="scientific">candidate division MSBL1 archaeon SCGC-AAA259A05</name>
    <dbReference type="NCBI Taxonomy" id="1698259"/>
    <lineage>
        <taxon>Archaea</taxon>
        <taxon>Methanobacteriati</taxon>
        <taxon>Methanobacteriota</taxon>
        <taxon>candidate division MSBL1</taxon>
    </lineage>
</organism>
<comment type="caution">
    <text evidence="3">Lacks conserved residue(s) required for the propagation of feature annotation.</text>
</comment>
<comment type="subcellular location">
    <subcellularLocation>
        <location evidence="3">Cytoplasm</location>
    </subcellularLocation>
</comment>
<proteinExistence type="inferred from homology"/>
<comment type="similarity">
    <text evidence="3">Belongs to the FdhD family.</text>
</comment>
<gene>
    <name evidence="3" type="primary">fdhD</name>
    <name evidence="4" type="ORF">AKJ57_01515</name>
</gene>
<dbReference type="InterPro" id="IPR003786">
    <property type="entry name" value="FdhD"/>
</dbReference>
<protein>
    <recommendedName>
        <fullName evidence="3">Sulfur carrier protein FdhD</fullName>
    </recommendedName>
</protein>
<evidence type="ECO:0000256" key="1">
    <source>
        <dbReference type="ARBA" id="ARBA00022490"/>
    </source>
</evidence>
<keyword evidence="2 3" id="KW-0501">Molybdenum cofactor biosynthesis</keyword>
<dbReference type="EMBL" id="LHXJ01000011">
    <property type="protein sequence ID" value="KXA91350.1"/>
    <property type="molecule type" value="Genomic_DNA"/>
</dbReference>
<dbReference type="GO" id="GO:0005737">
    <property type="term" value="C:cytoplasm"/>
    <property type="evidence" value="ECO:0007669"/>
    <property type="project" value="UniProtKB-SubCell"/>
</dbReference>
<sequence>MENVLIKNFSSKKVNRDDGTEISCDPVAVERSYNLLINGTRIASLMASPSDLREMGYGYLLAEGFVKEEDQIIEVKVRGDEIHLFIEGSEKIENLLELRSSACIGAYWDQQEEKISVESDLTVDQSTIFRALHHLKSQTYDKTSGSHSASLVDEDGTLLLKTEDIGRHNTYDKIIGRALIEGIGLSRKILLSTGRQSAGMIMKAARNGIPIVVTKAAPLSSGVKAARETDITLICFADDKKIKIFTGTERIKTKKNC</sequence>
<comment type="function">
    <text evidence="3">Required for formate dehydrogenase (FDH) activity. Acts as a sulfur carrier protein that transfers sulfur from IscS to the molybdenum cofactor prior to its insertion into FDH.</text>
</comment>
<dbReference type="PANTHER" id="PTHR30592">
    <property type="entry name" value="FORMATE DEHYDROGENASE"/>
    <property type="match status" value="1"/>
</dbReference>
<dbReference type="Proteomes" id="UP000070163">
    <property type="component" value="Unassembled WGS sequence"/>
</dbReference>
<dbReference type="InterPro" id="IPR016193">
    <property type="entry name" value="Cytidine_deaminase-like"/>
</dbReference>
<dbReference type="SUPFAM" id="SSF53927">
    <property type="entry name" value="Cytidine deaminase-like"/>
    <property type="match status" value="1"/>
</dbReference>
<dbReference type="PANTHER" id="PTHR30592:SF1">
    <property type="entry name" value="SULFUR CARRIER PROTEIN FDHD"/>
    <property type="match status" value="1"/>
</dbReference>